<comment type="caution">
    <text evidence="3">The sequence shown here is derived from an EMBL/GenBank/DDBJ whole genome shotgun (WGS) entry which is preliminary data.</text>
</comment>
<dbReference type="Proteomes" id="UP000586093">
    <property type="component" value="Unassembled WGS sequence"/>
</dbReference>
<dbReference type="Gene3D" id="2.60.120.10">
    <property type="entry name" value="Jelly Rolls"/>
    <property type="match status" value="1"/>
</dbReference>
<protein>
    <submittedName>
        <fullName evidence="3">Cupin domain-containing protein</fullName>
    </submittedName>
</protein>
<dbReference type="AlphaFoldDB" id="A0A839HUM5"/>
<evidence type="ECO:0000259" key="2">
    <source>
        <dbReference type="Pfam" id="PF07883"/>
    </source>
</evidence>
<proteinExistence type="predicted"/>
<keyword evidence="1" id="KW-0732">Signal</keyword>
<dbReference type="SUPFAM" id="SSF51182">
    <property type="entry name" value="RmlC-like cupins"/>
    <property type="match status" value="1"/>
</dbReference>
<evidence type="ECO:0000313" key="4">
    <source>
        <dbReference type="Proteomes" id="UP000586093"/>
    </source>
</evidence>
<dbReference type="InterPro" id="IPR013096">
    <property type="entry name" value="Cupin_2"/>
</dbReference>
<evidence type="ECO:0000256" key="1">
    <source>
        <dbReference type="SAM" id="SignalP"/>
    </source>
</evidence>
<feature type="chain" id="PRO_5032772198" evidence="1">
    <location>
        <begin position="30"/>
        <end position="168"/>
    </location>
</feature>
<reference evidence="3 4" key="1">
    <citation type="submission" date="2020-08" db="EMBL/GenBank/DDBJ databases">
        <title>Aquariorum lacteus gen. nov., sp. nov., a new member of the family Comamonadaceae, isolated from freshwater aquarium.</title>
        <authorList>
            <person name="Chun S.-J."/>
        </authorList>
    </citation>
    <scope>NUCLEOTIDE SEQUENCE [LARGE SCALE GENOMIC DNA]</scope>
    <source>
        <strain evidence="3 4">SJAQ100</strain>
    </source>
</reference>
<sequence>MPSFPLPLSRGLGTRLLILALLAPAGLRADEGAAAEPPRPQVIDPAALPAFSPPGQPAIRARWVSGAEAAPGLYALRVELEAGARLPPHTHPDARLTTVLEGTLWVGFGATADPAQAVAVPAGSSLLAPAGVPHWVWAREGAVRYQEHGAGPTATRFLAPPPAAAAAR</sequence>
<gene>
    <name evidence="3" type="ORF">H4F90_07970</name>
</gene>
<dbReference type="EMBL" id="JACIVI010000002">
    <property type="protein sequence ID" value="MBB1161914.1"/>
    <property type="molecule type" value="Genomic_DNA"/>
</dbReference>
<dbReference type="CDD" id="cd06989">
    <property type="entry name" value="cupin_DRT102"/>
    <property type="match status" value="1"/>
</dbReference>
<feature type="signal peptide" evidence="1">
    <location>
        <begin position="1"/>
        <end position="29"/>
    </location>
</feature>
<evidence type="ECO:0000313" key="3">
    <source>
        <dbReference type="EMBL" id="MBB1161914.1"/>
    </source>
</evidence>
<dbReference type="InterPro" id="IPR014710">
    <property type="entry name" value="RmlC-like_jellyroll"/>
</dbReference>
<feature type="domain" description="Cupin type-2" evidence="2">
    <location>
        <begin position="77"/>
        <end position="140"/>
    </location>
</feature>
<dbReference type="Pfam" id="PF07883">
    <property type="entry name" value="Cupin_2"/>
    <property type="match status" value="1"/>
</dbReference>
<dbReference type="InterPro" id="IPR011051">
    <property type="entry name" value="RmlC_Cupin_sf"/>
</dbReference>
<organism evidence="3 4">
    <name type="scientific">Aquariibacter albus</name>
    <dbReference type="NCBI Taxonomy" id="2759899"/>
    <lineage>
        <taxon>Bacteria</taxon>
        <taxon>Pseudomonadati</taxon>
        <taxon>Pseudomonadota</taxon>
        <taxon>Betaproteobacteria</taxon>
        <taxon>Burkholderiales</taxon>
        <taxon>Sphaerotilaceae</taxon>
        <taxon>Aquariibacter</taxon>
    </lineage>
</organism>
<name>A0A839HUM5_9BURK</name>
<keyword evidence="4" id="KW-1185">Reference proteome</keyword>
<accession>A0A839HUM5</accession>